<dbReference type="InterPro" id="IPR029058">
    <property type="entry name" value="AB_hydrolase_fold"/>
</dbReference>
<evidence type="ECO:0000256" key="7">
    <source>
        <dbReference type="ARBA" id="ARBA00023326"/>
    </source>
</evidence>
<name>T2KH44_FORAG</name>
<evidence type="ECO:0000313" key="8">
    <source>
        <dbReference type="EMBL" id="CDF77718.1"/>
    </source>
</evidence>
<sequence>MIAQNRHIQFYTVILVVLLLCACKKNNIKNTFRHDNLERTYVLYKPDNLSKNAPLVFVLHSYGRYAKDYKQSLRLDSLASLNNFMVCYPQGTLDSNTGKPYWNCDLQASTIDDTGYITELAKHLQTKYELNPKRTFVCGISNGGFMSYTLACESPKVFKAIASIGGTMSGATWKNREAHAFPISILQISGTQDKAVPIDGSMSTAYGWGGAPAMDTIIEYWSKLNRCTEKDSRSYPNIEAHHYKKGINNNQVWYYKLDGFGHDLPTKANSGLASDVLIWDFFSKL</sequence>
<dbReference type="OrthoDB" id="9803578at2"/>
<dbReference type="PANTHER" id="PTHR38050:SF2">
    <property type="entry name" value="FERULOYL ESTERASE C-RELATED"/>
    <property type="match status" value="1"/>
</dbReference>
<dbReference type="SUPFAM" id="SSF53474">
    <property type="entry name" value="alpha/beta-Hydrolases"/>
    <property type="match status" value="1"/>
</dbReference>
<dbReference type="GO" id="GO:0005576">
    <property type="term" value="C:extracellular region"/>
    <property type="evidence" value="ECO:0007669"/>
    <property type="project" value="UniProtKB-SubCell"/>
</dbReference>
<keyword evidence="5" id="KW-0378">Hydrolase</keyword>
<keyword evidence="6" id="KW-0119">Carbohydrate metabolism</keyword>
<dbReference type="PANTHER" id="PTHR38050">
    <property type="match status" value="1"/>
</dbReference>
<evidence type="ECO:0000313" key="9">
    <source>
        <dbReference type="Proteomes" id="UP000016160"/>
    </source>
</evidence>
<keyword evidence="2" id="KW-0964">Secreted</keyword>
<dbReference type="Proteomes" id="UP000016160">
    <property type="component" value="Chromosome"/>
</dbReference>
<organism evidence="8 9">
    <name type="scientific">Formosa agariphila (strain DSM 15362 / KCTC 12365 / LMG 23005 / KMM 3901 / M-2Alg 35-1)</name>
    <dbReference type="NCBI Taxonomy" id="1347342"/>
    <lineage>
        <taxon>Bacteria</taxon>
        <taxon>Pseudomonadati</taxon>
        <taxon>Bacteroidota</taxon>
        <taxon>Flavobacteriia</taxon>
        <taxon>Flavobacteriales</taxon>
        <taxon>Flavobacteriaceae</taxon>
        <taxon>Formosa</taxon>
    </lineage>
</organism>
<proteinExistence type="predicted"/>
<comment type="subcellular location">
    <subcellularLocation>
        <location evidence="1">Secreted</location>
    </subcellularLocation>
</comment>
<dbReference type="RefSeq" id="WP_051774392.1">
    <property type="nucleotide sequence ID" value="NZ_HG315671.1"/>
</dbReference>
<dbReference type="Gene3D" id="3.40.50.1820">
    <property type="entry name" value="alpha/beta hydrolase"/>
    <property type="match status" value="1"/>
</dbReference>
<dbReference type="InterPro" id="IPR043595">
    <property type="entry name" value="FaeB/C/D"/>
</dbReference>
<dbReference type="EMBL" id="HG315671">
    <property type="protein sequence ID" value="CDF77718.1"/>
    <property type="molecule type" value="Genomic_DNA"/>
</dbReference>
<keyword evidence="4" id="KW-0732">Signal</keyword>
<evidence type="ECO:0000256" key="2">
    <source>
        <dbReference type="ARBA" id="ARBA00022525"/>
    </source>
</evidence>
<protein>
    <submittedName>
        <fullName evidence="8">Probable feruloyl esterase (CE1)</fullName>
    </submittedName>
</protein>
<keyword evidence="9" id="KW-1185">Reference proteome</keyword>
<dbReference type="GO" id="GO:0030600">
    <property type="term" value="F:feruloyl esterase activity"/>
    <property type="evidence" value="ECO:0007669"/>
    <property type="project" value="InterPro"/>
</dbReference>
<evidence type="ECO:0000256" key="1">
    <source>
        <dbReference type="ARBA" id="ARBA00004613"/>
    </source>
</evidence>
<dbReference type="HOGENOM" id="CLU_027551_4_0_10"/>
<dbReference type="PROSITE" id="PS51257">
    <property type="entry name" value="PROKAR_LIPOPROTEIN"/>
    <property type="match status" value="1"/>
</dbReference>
<dbReference type="InterPro" id="IPR010126">
    <property type="entry name" value="Esterase_phb"/>
</dbReference>
<evidence type="ECO:0000256" key="4">
    <source>
        <dbReference type="ARBA" id="ARBA00022729"/>
    </source>
</evidence>
<dbReference type="eggNOG" id="COG3509">
    <property type="taxonomic scope" value="Bacteria"/>
</dbReference>
<dbReference type="GO" id="GO:0045493">
    <property type="term" value="P:xylan catabolic process"/>
    <property type="evidence" value="ECO:0007669"/>
    <property type="project" value="UniProtKB-KW"/>
</dbReference>
<reference evidence="8 9" key="1">
    <citation type="journal article" date="2013" name="Appl. Environ. Microbiol.">
        <title>The genome of the alga-associated marine flavobacterium Formosa agariphila KMM 3901T reveals a broad potential for degradation of algal polysaccharides.</title>
        <authorList>
            <person name="Mann A.J."/>
            <person name="Hahnke R.L."/>
            <person name="Huang S."/>
            <person name="Werner J."/>
            <person name="Xing P."/>
            <person name="Barbeyron T."/>
            <person name="Huettel B."/>
            <person name="Stueber K."/>
            <person name="Reinhardt R."/>
            <person name="Harder J."/>
            <person name="Gloeckner F.O."/>
            <person name="Amann R.I."/>
            <person name="Teeling H."/>
        </authorList>
    </citation>
    <scope>NUCLEOTIDE SEQUENCE [LARGE SCALE GENOMIC DNA]</scope>
    <source>
        <strain evidence="9">DSM 15362 / KCTC 12365 / LMG 23005 / KMM 3901</strain>
    </source>
</reference>
<keyword evidence="7" id="KW-0624">Polysaccharide degradation</keyword>
<evidence type="ECO:0000256" key="6">
    <source>
        <dbReference type="ARBA" id="ARBA00023277"/>
    </source>
</evidence>
<evidence type="ECO:0000256" key="3">
    <source>
        <dbReference type="ARBA" id="ARBA00022651"/>
    </source>
</evidence>
<keyword evidence="3" id="KW-0858">Xylan degradation</keyword>
<accession>T2KH44</accession>
<dbReference type="AlphaFoldDB" id="T2KH44"/>
<dbReference type="Pfam" id="PF10503">
    <property type="entry name" value="Esterase_PHB"/>
    <property type="match status" value="1"/>
</dbReference>
<dbReference type="PATRIC" id="fig|1347342.6.peg.6"/>
<gene>
    <name evidence="8" type="ORF">BN863_60</name>
</gene>
<evidence type="ECO:0000256" key="5">
    <source>
        <dbReference type="ARBA" id="ARBA00022801"/>
    </source>
</evidence>